<dbReference type="RefSeq" id="WP_305732094.1">
    <property type="nucleotide sequence ID" value="NZ_OW150024.1"/>
</dbReference>
<keyword evidence="2" id="KW-1185">Reference proteome</keyword>
<dbReference type="Proteomes" id="UP001295463">
    <property type="component" value="Chromosome"/>
</dbReference>
<proteinExistence type="predicted"/>
<name>A0ABM9D7R9_9BACT</name>
<reference evidence="1 2" key="1">
    <citation type="submission" date="2022-03" db="EMBL/GenBank/DDBJ databases">
        <authorList>
            <person name="Koch H."/>
        </authorList>
    </citation>
    <scope>NUCLEOTIDE SEQUENCE [LARGE SCALE GENOMIC DNA]</scope>
    <source>
        <strain evidence="1 2">G1</strain>
    </source>
</reference>
<sequence length="61" mass="7275">MARFQNHLSRRVTVRFTDDQYRELEEIAVGERFHVSEVVRSVMLGFLRQRRKLEAVAGDRL</sequence>
<evidence type="ECO:0008006" key="3">
    <source>
        <dbReference type="Google" id="ProtNLM"/>
    </source>
</evidence>
<dbReference type="EMBL" id="OW150024">
    <property type="protein sequence ID" value="CAH2031259.1"/>
    <property type="molecule type" value="Genomic_DNA"/>
</dbReference>
<evidence type="ECO:0000313" key="2">
    <source>
        <dbReference type="Proteomes" id="UP001295463"/>
    </source>
</evidence>
<accession>A0ABM9D7R9</accession>
<organism evidence="1 2">
    <name type="scientific">Trichlorobacter ammonificans</name>
    <dbReference type="NCBI Taxonomy" id="2916410"/>
    <lineage>
        <taxon>Bacteria</taxon>
        <taxon>Pseudomonadati</taxon>
        <taxon>Thermodesulfobacteriota</taxon>
        <taxon>Desulfuromonadia</taxon>
        <taxon>Geobacterales</taxon>
        <taxon>Geobacteraceae</taxon>
        <taxon>Trichlorobacter</taxon>
    </lineage>
</organism>
<gene>
    <name evidence="1" type="ORF">GEAMG1_1429</name>
</gene>
<protein>
    <recommendedName>
        <fullName evidence="3">Ribbon-helix-helix protein CopG domain-containing protein</fullName>
    </recommendedName>
</protein>
<evidence type="ECO:0000313" key="1">
    <source>
        <dbReference type="EMBL" id="CAH2031259.1"/>
    </source>
</evidence>